<sequence length="171" mass="19234">MINAQQIIDSSLDERKNLIINEIENYNSIESEIDKAQALSSTINTFIESYLQIMIEADERRDGGSILIRENLSIAFDEKIEGFKPDAIDALRNSFPNRDQLIRSSNNVYEMAGAVRLSFANKVTRTLSTTMGLLWEDLASISPYAVNPESEFNLKVKGIDLISKNINSEVI</sequence>
<keyword evidence="2" id="KW-1185">Reference proteome</keyword>
<reference evidence="1 2" key="1">
    <citation type="submission" date="2022-05" db="EMBL/GenBank/DDBJ databases">
        <authorList>
            <person name="Park J.-S."/>
        </authorList>
    </citation>
    <scope>NUCLEOTIDE SEQUENCE [LARGE SCALE GENOMIC DNA]</scope>
    <source>
        <strain evidence="1 2">2012CJ34-2</strain>
    </source>
</reference>
<feature type="non-terminal residue" evidence="1">
    <location>
        <position position="171"/>
    </location>
</feature>
<evidence type="ECO:0000313" key="2">
    <source>
        <dbReference type="Proteomes" id="UP001203338"/>
    </source>
</evidence>
<dbReference type="Proteomes" id="UP001203338">
    <property type="component" value="Unassembled WGS sequence"/>
</dbReference>
<name>A0ABT0PLS3_9GAMM</name>
<proteinExistence type="predicted"/>
<gene>
    <name evidence="1" type="ORF">M3P05_20620</name>
</gene>
<evidence type="ECO:0000313" key="1">
    <source>
        <dbReference type="EMBL" id="MCL6272324.1"/>
    </source>
</evidence>
<protein>
    <submittedName>
        <fullName evidence="1">Uncharacterized protein</fullName>
    </submittedName>
</protein>
<accession>A0ABT0PLS3</accession>
<dbReference type="RefSeq" id="WP_249702027.1">
    <property type="nucleotide sequence ID" value="NZ_JAMFLX010000130.1"/>
</dbReference>
<comment type="caution">
    <text evidence="1">The sequence shown here is derived from an EMBL/GenBank/DDBJ whole genome shotgun (WGS) entry which is preliminary data.</text>
</comment>
<organism evidence="1 2">
    <name type="scientific">Parendozoicomonas callyspongiae</name>
    <dbReference type="NCBI Taxonomy" id="2942213"/>
    <lineage>
        <taxon>Bacteria</taxon>
        <taxon>Pseudomonadati</taxon>
        <taxon>Pseudomonadota</taxon>
        <taxon>Gammaproteobacteria</taxon>
        <taxon>Oceanospirillales</taxon>
        <taxon>Endozoicomonadaceae</taxon>
        <taxon>Parendozoicomonas</taxon>
    </lineage>
</organism>
<dbReference type="EMBL" id="JAMFLX010000130">
    <property type="protein sequence ID" value="MCL6272324.1"/>
    <property type="molecule type" value="Genomic_DNA"/>
</dbReference>